<dbReference type="Pfam" id="PF13898">
    <property type="entry name" value="MINDY-3_4_CD"/>
    <property type="match status" value="1"/>
</dbReference>
<dbReference type="Pfam" id="PF26038">
    <property type="entry name" value="Dimer_MINDY4_N"/>
    <property type="match status" value="1"/>
</dbReference>
<comment type="similarity">
    <text evidence="2 8">Belongs to the MINDY deubiquitinase family. FAM188 subfamily.</text>
</comment>
<evidence type="ECO:0000256" key="9">
    <source>
        <dbReference type="SAM" id="MobiDB-lite"/>
    </source>
</evidence>
<dbReference type="SMART" id="SM01174">
    <property type="entry name" value="DUF4205"/>
    <property type="match status" value="1"/>
</dbReference>
<feature type="region of interest" description="Disordered" evidence="9">
    <location>
        <begin position="621"/>
        <end position="640"/>
    </location>
</feature>
<dbReference type="PANTHER" id="PTHR12473">
    <property type="entry name" value="UBIQUITIN CARBOXYL-TERMINAL HYDROLASE MINDY-4-RELATED"/>
    <property type="match status" value="1"/>
</dbReference>
<gene>
    <name evidence="12" type="primary">LOC100903225</name>
</gene>
<feature type="domain" description="Deubiquitinating enzyme MINDY-3/4 conserved" evidence="10">
    <location>
        <begin position="337"/>
        <end position="656"/>
    </location>
</feature>
<reference evidence="12" key="1">
    <citation type="submission" date="2025-08" db="UniProtKB">
        <authorList>
            <consortium name="RefSeq"/>
        </authorList>
    </citation>
    <scope>IDENTIFICATION</scope>
</reference>
<dbReference type="KEGG" id="goe:100903225"/>
<comment type="catalytic activity">
    <reaction evidence="1 8">
        <text>Thiol-dependent hydrolysis of ester, thioester, amide, peptide and isopeptide bonds formed by the C-terminal Gly of ubiquitin (a 76-residue protein attached to proteins as an intracellular targeting signal).</text>
        <dbReference type="EC" id="3.4.19.12"/>
    </reaction>
</comment>
<evidence type="ECO:0000259" key="10">
    <source>
        <dbReference type="SMART" id="SM01174"/>
    </source>
</evidence>
<organism evidence="11 12">
    <name type="scientific">Galendromus occidentalis</name>
    <name type="common">western predatory mite</name>
    <dbReference type="NCBI Taxonomy" id="34638"/>
    <lineage>
        <taxon>Eukaryota</taxon>
        <taxon>Metazoa</taxon>
        <taxon>Ecdysozoa</taxon>
        <taxon>Arthropoda</taxon>
        <taxon>Chelicerata</taxon>
        <taxon>Arachnida</taxon>
        <taxon>Acari</taxon>
        <taxon>Parasitiformes</taxon>
        <taxon>Mesostigmata</taxon>
        <taxon>Gamasina</taxon>
        <taxon>Phytoseioidea</taxon>
        <taxon>Phytoseiidae</taxon>
        <taxon>Typhlodrominae</taxon>
        <taxon>Galendromus</taxon>
    </lineage>
</organism>
<dbReference type="PANTHER" id="PTHR12473:SF8">
    <property type="entry name" value="UBIQUITIN CARBOXYL-TERMINAL HYDROLASE MINDY-4-RELATED"/>
    <property type="match status" value="1"/>
</dbReference>
<proteinExistence type="inferred from homology"/>
<dbReference type="RefSeq" id="XP_028967455.1">
    <property type="nucleotide sequence ID" value="XM_029111622.1"/>
</dbReference>
<dbReference type="GO" id="GO:0004843">
    <property type="term" value="F:cysteine-type deubiquitinase activity"/>
    <property type="evidence" value="ECO:0007669"/>
    <property type="project" value="UniProtKB-UniRule"/>
</dbReference>
<evidence type="ECO:0000256" key="8">
    <source>
        <dbReference type="RuleBase" id="RU367088"/>
    </source>
</evidence>
<feature type="compositionally biased region" description="Basic and acidic residues" evidence="9">
    <location>
        <begin position="188"/>
        <end position="197"/>
    </location>
</feature>
<comment type="function">
    <text evidence="7">Probable hydrolase that can remove 'Lys-48'-linked conjugated ubiquitin from proteins.</text>
</comment>
<name>A0AAJ7WHS8_9ACAR</name>
<feature type="region of interest" description="Disordered" evidence="9">
    <location>
        <begin position="228"/>
        <end position="251"/>
    </location>
</feature>
<keyword evidence="3 8" id="KW-0645">Protease</keyword>
<dbReference type="InterPro" id="IPR039785">
    <property type="entry name" value="MINY3/4"/>
</dbReference>
<evidence type="ECO:0000256" key="5">
    <source>
        <dbReference type="ARBA" id="ARBA00022801"/>
    </source>
</evidence>
<evidence type="ECO:0000256" key="4">
    <source>
        <dbReference type="ARBA" id="ARBA00022786"/>
    </source>
</evidence>
<evidence type="ECO:0000256" key="3">
    <source>
        <dbReference type="ARBA" id="ARBA00022670"/>
    </source>
</evidence>
<keyword evidence="6 8" id="KW-0788">Thiol protease</keyword>
<evidence type="ECO:0000256" key="6">
    <source>
        <dbReference type="ARBA" id="ARBA00022807"/>
    </source>
</evidence>
<dbReference type="GO" id="GO:1990380">
    <property type="term" value="F:K48-linked deubiquitinase activity"/>
    <property type="evidence" value="ECO:0007669"/>
    <property type="project" value="UniProtKB-UniRule"/>
</dbReference>
<dbReference type="InterPro" id="IPR059022">
    <property type="entry name" value="MINDY4_N"/>
</dbReference>
<comment type="function">
    <text evidence="8">Hydrolase that can remove 'Lys-48'-linked conjugated ubiquitin from proteins.</text>
</comment>
<dbReference type="Proteomes" id="UP000694867">
    <property type="component" value="Unplaced"/>
</dbReference>
<dbReference type="EC" id="3.4.19.12" evidence="8"/>
<sequence length="660" mass="74070">MVPDLISREQVEAVACCIVREYLFRKSQQIADLRDVLSAMEKAFPRSALCFQQRDQLIRAIYLEKPCRENKGSEICYKTLLEIIVADRLEKRRLRNLVKDMDRSGNNVRAPDLEHNGPPSRAKEEDIGLEISRRSPVGIPAKVTASILAPRANRDRNKASTTTRTKNKRIFDTPEDASSSEGDEEDSPKEKGQETRLRPQSARFRPEQMKDGQAKENELLRRKSAWSNMSRPTTGNFHRSQFPSADSPIAPLKPMSSARLSPGGLERLASATSASALLERADDIIKKKAAQRSELKNEDISFEDLSMQPDDHGAGNRYANKVFAQRKITVSENEQLQVLLFGSANRCFGDEWLQQSLEFAREDSDVPYGLKQLKGGPCGVLAVTQAYLLKHLLWPREHLENADTPKNLRPSDQQRRNALLLAIHEIITRTNAIGPYKYVLGRVAPKQRTAFTALTIYNLPDSDQLLDFLTQHQSEIFREGVVQLLISVVLSRGVDAVRKDMDRPDHTLIGRHNHTSQETVNLMLFGCAVSNLFDGEKDIGGTHLKGVPERSTCGLLSLMEVSGNIEVGSYLKSPKFPIWVVLAENHYYVLFASTSSVLSSTRAFSLFVYDGIANQESNTVVRVDPSRSRPKSSDDATGNTVESCIRTKWENAFVEDYTPK</sequence>
<evidence type="ECO:0000256" key="7">
    <source>
        <dbReference type="ARBA" id="ARBA00037630"/>
    </source>
</evidence>
<dbReference type="InterPro" id="IPR025257">
    <property type="entry name" value="MINDY-3/4_CD"/>
</dbReference>
<protein>
    <recommendedName>
        <fullName evidence="8">Ubiquitin carboxyl-terminal hydrolase MINDY</fullName>
        <ecNumber evidence="8">3.4.19.12</ecNumber>
    </recommendedName>
</protein>
<feature type="compositionally biased region" description="Basic and acidic residues" evidence="9">
    <location>
        <begin position="624"/>
        <end position="634"/>
    </location>
</feature>
<dbReference type="GO" id="GO:0006508">
    <property type="term" value="P:proteolysis"/>
    <property type="evidence" value="ECO:0007669"/>
    <property type="project" value="UniProtKB-KW"/>
</dbReference>
<dbReference type="AlphaFoldDB" id="A0AAJ7WHS8"/>
<feature type="region of interest" description="Disordered" evidence="9">
    <location>
        <begin position="145"/>
        <end position="215"/>
    </location>
</feature>
<evidence type="ECO:0000256" key="1">
    <source>
        <dbReference type="ARBA" id="ARBA00000707"/>
    </source>
</evidence>
<feature type="compositionally biased region" description="Basic and acidic residues" evidence="9">
    <location>
        <begin position="111"/>
        <end position="125"/>
    </location>
</feature>
<dbReference type="GeneID" id="100903225"/>
<keyword evidence="4 8" id="KW-0833">Ubl conjugation pathway</keyword>
<feature type="region of interest" description="Disordered" evidence="9">
    <location>
        <begin position="103"/>
        <end position="125"/>
    </location>
</feature>
<keyword evidence="11" id="KW-1185">Reference proteome</keyword>
<keyword evidence="5 8" id="KW-0378">Hydrolase</keyword>
<feature type="compositionally biased region" description="Polar residues" evidence="9">
    <location>
        <begin position="228"/>
        <end position="244"/>
    </location>
</feature>
<accession>A0AAJ7WHS8</accession>
<dbReference type="GO" id="GO:0071108">
    <property type="term" value="P:protein K48-linked deubiquitination"/>
    <property type="evidence" value="ECO:0007669"/>
    <property type="project" value="InterPro"/>
</dbReference>
<evidence type="ECO:0000313" key="11">
    <source>
        <dbReference type="Proteomes" id="UP000694867"/>
    </source>
</evidence>
<evidence type="ECO:0000256" key="2">
    <source>
        <dbReference type="ARBA" id="ARBA00011074"/>
    </source>
</evidence>
<feature type="compositionally biased region" description="Basic and acidic residues" evidence="9">
    <location>
        <begin position="204"/>
        <end position="215"/>
    </location>
</feature>
<evidence type="ECO:0000313" key="12">
    <source>
        <dbReference type="RefSeq" id="XP_028967455.1"/>
    </source>
</evidence>